<feature type="signal peptide" evidence="3">
    <location>
        <begin position="1"/>
        <end position="28"/>
    </location>
</feature>
<comment type="caution">
    <text evidence="5">The sequence shown here is derived from an EMBL/GenBank/DDBJ whole genome shotgun (WGS) entry which is preliminary data.</text>
</comment>
<evidence type="ECO:0000256" key="2">
    <source>
        <dbReference type="ARBA" id="ARBA00022729"/>
    </source>
</evidence>
<keyword evidence="6" id="KW-1185">Reference proteome</keyword>
<dbReference type="Pfam" id="PF13458">
    <property type="entry name" value="Peripla_BP_6"/>
    <property type="match status" value="1"/>
</dbReference>
<feature type="domain" description="Leucine-binding protein" evidence="4">
    <location>
        <begin position="49"/>
        <end position="389"/>
    </location>
</feature>
<evidence type="ECO:0000313" key="6">
    <source>
        <dbReference type="Proteomes" id="UP001494902"/>
    </source>
</evidence>
<evidence type="ECO:0000313" key="5">
    <source>
        <dbReference type="EMBL" id="MEQ3551394.1"/>
    </source>
</evidence>
<dbReference type="CDD" id="cd20014">
    <property type="entry name" value="PBP1_RPA0668_benzoate-like"/>
    <property type="match status" value="1"/>
</dbReference>
<dbReference type="PANTHER" id="PTHR30483">
    <property type="entry name" value="LEUCINE-SPECIFIC-BINDING PROTEIN"/>
    <property type="match status" value="1"/>
</dbReference>
<organism evidence="5 6">
    <name type="scientific">Pseudonocardia nematodicida</name>
    <dbReference type="NCBI Taxonomy" id="1206997"/>
    <lineage>
        <taxon>Bacteria</taxon>
        <taxon>Bacillati</taxon>
        <taxon>Actinomycetota</taxon>
        <taxon>Actinomycetes</taxon>
        <taxon>Pseudonocardiales</taxon>
        <taxon>Pseudonocardiaceae</taxon>
        <taxon>Pseudonocardia</taxon>
    </lineage>
</organism>
<evidence type="ECO:0000259" key="4">
    <source>
        <dbReference type="Pfam" id="PF13458"/>
    </source>
</evidence>
<dbReference type="PROSITE" id="PS51257">
    <property type="entry name" value="PROKAR_LIPOPROTEIN"/>
    <property type="match status" value="1"/>
</dbReference>
<comment type="similarity">
    <text evidence="1">Belongs to the leucine-binding protein family.</text>
</comment>
<sequence>MAEYKAHHLSRRTLLGLFGAAAAAPALAACGSSVGGGSSGTDGGDADGPVSVGLVIPQSGVYAALGVDMQRGWDLWLAQHDNRIGGREVTTVVADEGETPQTGVPAVQRVLQSDQVDVVVGLVNSATALGAAPLMSEARKILVVANAGAADITGASRTPYVWRTSFQNAQVAAAAGPYLAEQDIPGGVFLIAPDYAAGTEVRAGFRAAYEAAGGTIAGEATPPFGTTQDYQPFLSQIQQSGAGAVFCFFAGAEAVRFVQQYAQFGLKDSVPLYGSGFLTEGGVLAAQAEAAVGVRTSLFYTDQLDNPANSAFVDAYRSAYDDALPTCYSVSTFDAAAVLDRAVAAAGALDGDALGEALGGIGPIQDSPRGEWTFDGQSPRQTMYLRTVEGTPPELGNAVTADLGPQAQV</sequence>
<reference evidence="5 6" key="1">
    <citation type="submission" date="2024-03" db="EMBL/GenBank/DDBJ databases">
        <title>Draft genome sequence of Pseudonocardia nematodicida JCM 31783.</title>
        <authorList>
            <person name="Butdee W."/>
            <person name="Duangmal K."/>
        </authorList>
    </citation>
    <scope>NUCLEOTIDE SEQUENCE [LARGE SCALE GENOMIC DNA]</scope>
    <source>
        <strain evidence="5 6">JCM 31783</strain>
    </source>
</reference>
<dbReference type="Proteomes" id="UP001494902">
    <property type="component" value="Unassembled WGS sequence"/>
</dbReference>
<keyword evidence="2 3" id="KW-0732">Signal</keyword>
<dbReference type="EMBL" id="JBEDNQ010000005">
    <property type="protein sequence ID" value="MEQ3551394.1"/>
    <property type="molecule type" value="Genomic_DNA"/>
</dbReference>
<dbReference type="PROSITE" id="PS51318">
    <property type="entry name" value="TAT"/>
    <property type="match status" value="1"/>
</dbReference>
<evidence type="ECO:0000256" key="3">
    <source>
        <dbReference type="SAM" id="SignalP"/>
    </source>
</evidence>
<name>A0ABV1KAW0_9PSEU</name>
<dbReference type="InterPro" id="IPR051010">
    <property type="entry name" value="BCAA_transport"/>
</dbReference>
<gene>
    <name evidence="5" type="ORF">WIS52_13030</name>
</gene>
<dbReference type="Gene3D" id="3.40.50.2300">
    <property type="match status" value="2"/>
</dbReference>
<proteinExistence type="inferred from homology"/>
<dbReference type="RefSeq" id="WP_349298474.1">
    <property type="nucleotide sequence ID" value="NZ_JBEDNQ010000005.1"/>
</dbReference>
<protein>
    <submittedName>
        <fullName evidence="5">ABC transporter substrate-binding protein</fullName>
    </submittedName>
</protein>
<dbReference type="SUPFAM" id="SSF53822">
    <property type="entry name" value="Periplasmic binding protein-like I"/>
    <property type="match status" value="1"/>
</dbReference>
<feature type="chain" id="PRO_5047378963" evidence="3">
    <location>
        <begin position="29"/>
        <end position="409"/>
    </location>
</feature>
<evidence type="ECO:0000256" key="1">
    <source>
        <dbReference type="ARBA" id="ARBA00010062"/>
    </source>
</evidence>
<dbReference type="InterPro" id="IPR028081">
    <property type="entry name" value="Leu-bd"/>
</dbReference>
<dbReference type="InterPro" id="IPR028082">
    <property type="entry name" value="Peripla_BP_I"/>
</dbReference>
<dbReference type="PANTHER" id="PTHR30483:SF6">
    <property type="entry name" value="PERIPLASMIC BINDING PROTEIN OF ABC TRANSPORTER FOR NATURAL AMINO ACIDS"/>
    <property type="match status" value="1"/>
</dbReference>
<dbReference type="InterPro" id="IPR006311">
    <property type="entry name" value="TAT_signal"/>
</dbReference>
<accession>A0ABV1KAW0</accession>